<name>A0A2J7ZQF3_9CHLO</name>
<dbReference type="Proteomes" id="UP000236333">
    <property type="component" value="Unassembled WGS sequence"/>
</dbReference>
<accession>A0A2J7ZQF3</accession>
<evidence type="ECO:0008006" key="3">
    <source>
        <dbReference type="Google" id="ProtNLM"/>
    </source>
</evidence>
<proteinExistence type="predicted"/>
<dbReference type="EMBL" id="PGGS01000646">
    <property type="protein sequence ID" value="PNH02491.1"/>
    <property type="molecule type" value="Genomic_DNA"/>
</dbReference>
<reference evidence="1 2" key="1">
    <citation type="journal article" date="2017" name="Mol. Biol. Evol.">
        <title>The 4-celled Tetrabaena socialis nuclear genome reveals the essential components for genetic control of cell number at the origin of multicellularity in the volvocine lineage.</title>
        <authorList>
            <person name="Featherston J."/>
            <person name="Arakaki Y."/>
            <person name="Hanschen E.R."/>
            <person name="Ferris P.J."/>
            <person name="Michod R.E."/>
            <person name="Olson B.J.S.C."/>
            <person name="Nozaki H."/>
            <person name="Durand P.M."/>
        </authorList>
    </citation>
    <scope>NUCLEOTIDE SEQUENCE [LARGE SCALE GENOMIC DNA]</scope>
    <source>
        <strain evidence="1 2">NIES-571</strain>
    </source>
</reference>
<organism evidence="1 2">
    <name type="scientific">Tetrabaena socialis</name>
    <dbReference type="NCBI Taxonomy" id="47790"/>
    <lineage>
        <taxon>Eukaryota</taxon>
        <taxon>Viridiplantae</taxon>
        <taxon>Chlorophyta</taxon>
        <taxon>core chlorophytes</taxon>
        <taxon>Chlorophyceae</taxon>
        <taxon>CS clade</taxon>
        <taxon>Chlamydomonadales</taxon>
        <taxon>Tetrabaenaceae</taxon>
        <taxon>Tetrabaena</taxon>
    </lineage>
</organism>
<evidence type="ECO:0000313" key="1">
    <source>
        <dbReference type="EMBL" id="PNH02491.1"/>
    </source>
</evidence>
<evidence type="ECO:0000313" key="2">
    <source>
        <dbReference type="Proteomes" id="UP000236333"/>
    </source>
</evidence>
<protein>
    <recommendedName>
        <fullName evidence="3">Apple domain-containing protein</fullName>
    </recommendedName>
</protein>
<comment type="caution">
    <text evidence="1">The sequence shown here is derived from an EMBL/GenBank/DDBJ whole genome shotgun (WGS) entry which is preliminary data.</text>
</comment>
<sequence length="386" mass="40457">MRSQVQAGSLEDALRCLDPEIYRQREAEAAEAAAARRAVAAAAVAAAAEAVADPGLGGASTSGGGHVPAVLPLPLPHGRAPRPLPCPNVYGYTFNEFYDLPGSDLFCIEVGTSRTADDLGLLCTNNPGCRSFNLFQKVGDSATQTCLKSSTSATDTLVSAQTSYMMQSCMGTYVKTCPQFPGFTATMDNDHNGDDIGQGFSSGDAFSKCSVDPSCMGFNSNGWYKIASQPNMASPGVCLYEKAHAGSFLGPFSYLAPPRSLAVRFFYFAVAEVTAGYVGIADMDFIRGGAGDIVGGGFNTCHDVACCKAQCDENPLCGVFMFGTVAWCTNCCWIKKRVTSMSSSGGAFIGAISYIKMAGYTRAVNLDFVNDGAVDIVGGQNVSQAM</sequence>
<gene>
    <name evidence="1" type="ORF">TSOC_011528</name>
</gene>
<keyword evidence="2" id="KW-1185">Reference proteome</keyword>
<dbReference type="OrthoDB" id="543726at2759"/>
<dbReference type="AlphaFoldDB" id="A0A2J7ZQF3"/>